<dbReference type="Pfam" id="PF00005">
    <property type="entry name" value="ABC_tran"/>
    <property type="match status" value="2"/>
</dbReference>
<evidence type="ECO:0000256" key="1">
    <source>
        <dbReference type="ARBA" id="ARBA00022741"/>
    </source>
</evidence>
<keyword evidence="5" id="KW-1185">Reference proteome</keyword>
<gene>
    <name evidence="4" type="ORF">ACFQWG_06900</name>
</gene>
<keyword evidence="2 4" id="KW-0067">ATP-binding</keyword>
<dbReference type="RefSeq" id="WP_380973562.1">
    <property type="nucleotide sequence ID" value="NZ_JBHTEF010000001.1"/>
</dbReference>
<feature type="domain" description="ABC transporter" evidence="3">
    <location>
        <begin position="16"/>
        <end position="276"/>
    </location>
</feature>
<evidence type="ECO:0000256" key="2">
    <source>
        <dbReference type="ARBA" id="ARBA00022840"/>
    </source>
</evidence>
<comment type="caution">
    <text evidence="4">The sequence shown here is derived from an EMBL/GenBank/DDBJ whole genome shotgun (WGS) entry which is preliminary data.</text>
</comment>
<dbReference type="InterPro" id="IPR051309">
    <property type="entry name" value="ABCF_ATPase"/>
</dbReference>
<evidence type="ECO:0000313" key="5">
    <source>
        <dbReference type="Proteomes" id="UP001596527"/>
    </source>
</evidence>
<reference evidence="5" key="1">
    <citation type="journal article" date="2019" name="Int. J. Syst. Evol. Microbiol.">
        <title>The Global Catalogue of Microorganisms (GCM) 10K type strain sequencing project: providing services to taxonomists for standard genome sequencing and annotation.</title>
        <authorList>
            <consortium name="The Broad Institute Genomics Platform"/>
            <consortium name="The Broad Institute Genome Sequencing Center for Infectious Disease"/>
            <person name="Wu L."/>
            <person name="Ma J."/>
        </authorList>
    </citation>
    <scope>NUCLEOTIDE SEQUENCE [LARGE SCALE GENOMIC DNA]</scope>
    <source>
        <strain evidence="5">CCUG 56698</strain>
    </source>
</reference>
<evidence type="ECO:0000313" key="4">
    <source>
        <dbReference type="EMBL" id="MFC7580923.1"/>
    </source>
</evidence>
<dbReference type="PROSITE" id="PS50893">
    <property type="entry name" value="ABC_TRANSPORTER_2"/>
    <property type="match status" value="2"/>
</dbReference>
<keyword evidence="1" id="KW-0547">Nucleotide-binding</keyword>
<dbReference type="CDD" id="cd03221">
    <property type="entry name" value="ABCF_EF-3"/>
    <property type="match status" value="1"/>
</dbReference>
<dbReference type="EMBL" id="JBHTEF010000001">
    <property type="protein sequence ID" value="MFC7580923.1"/>
    <property type="molecule type" value="Genomic_DNA"/>
</dbReference>
<dbReference type="PANTHER" id="PTHR42855">
    <property type="entry name" value="ABC TRANSPORTER ATP-BINDING SUBUNIT"/>
    <property type="match status" value="1"/>
</dbReference>
<accession>A0ABW2SMV5</accession>
<dbReference type="SMART" id="SM00382">
    <property type="entry name" value="AAA"/>
    <property type="match status" value="2"/>
</dbReference>
<dbReference type="InterPro" id="IPR003439">
    <property type="entry name" value="ABC_transporter-like_ATP-bd"/>
</dbReference>
<dbReference type="Proteomes" id="UP001596527">
    <property type="component" value="Unassembled WGS sequence"/>
</dbReference>
<evidence type="ECO:0000259" key="3">
    <source>
        <dbReference type="PROSITE" id="PS50893"/>
    </source>
</evidence>
<dbReference type="InterPro" id="IPR017871">
    <property type="entry name" value="ABC_transporter-like_CS"/>
</dbReference>
<proteinExistence type="predicted"/>
<dbReference type="Gene3D" id="3.40.50.300">
    <property type="entry name" value="P-loop containing nucleotide triphosphate hydrolases"/>
    <property type="match status" value="2"/>
</dbReference>
<feature type="domain" description="ABC transporter" evidence="3">
    <location>
        <begin position="368"/>
        <end position="565"/>
    </location>
</feature>
<dbReference type="SUPFAM" id="SSF52540">
    <property type="entry name" value="P-loop containing nucleoside triphosphate hydrolases"/>
    <property type="match status" value="2"/>
</dbReference>
<organism evidence="4 5">
    <name type="scientific">Schaalia naturae</name>
    <dbReference type="NCBI Taxonomy" id="635203"/>
    <lineage>
        <taxon>Bacteria</taxon>
        <taxon>Bacillati</taxon>
        <taxon>Actinomycetota</taxon>
        <taxon>Actinomycetes</taxon>
        <taxon>Actinomycetales</taxon>
        <taxon>Actinomycetaceae</taxon>
        <taxon>Schaalia</taxon>
    </lineage>
</organism>
<dbReference type="PANTHER" id="PTHR42855:SF1">
    <property type="entry name" value="ABC TRANSPORTER DOMAIN-CONTAINING PROTEIN"/>
    <property type="match status" value="1"/>
</dbReference>
<name>A0ABW2SMV5_9ACTO</name>
<sequence>MTPPLPAPPASTAPFLRASGLSRSFGERRVLTDVAFTVHAGARAGLIGQNGSGKSTLLRILAGIDRADAGTVEVPAGARIGLLRQDFPLDAAASLREVLHEAQAPQFLARARVEQAGDALALDPDDPERIRELDEAVAAAERTGAWTAESRAEAAVAGLGLASVDPGRAVETLSGGQRARLMLAGLLLARPDILLLDEPTNHLDDDAADFLHRVLAGWHGPVIAASHDRAFLDDIATEILDLDPVPASLAPGGLDEDAPATEVRGLTRTRGRYSDHVLQRLGEREAWERRYAAEQEELRRLRARGRDSHLVGHSGAAPRTEGRAARKFYADRNARVVRRRVDDAARRLEALEGAQVRRPPRELVFGGLDVAGTPRRAGAGLALREAGVTGRLAPVTLDAGPGDQVLVEGPNGSGKSTLLAILAGHAAPTSGAADVRGRVGLLSQDPAPRDPSLAVEEVYRHAVGDARADAVALPAFGLLDPRDLARPVGVLSTGQLRRLELAIILADPPEILALDEPTNHLSLDLATALESLLPGYPGIVVVASHDRWLRRRWQGQVLSLAPVTG</sequence>
<dbReference type="InterPro" id="IPR003593">
    <property type="entry name" value="AAA+_ATPase"/>
</dbReference>
<dbReference type="PROSITE" id="PS00211">
    <property type="entry name" value="ABC_TRANSPORTER_1"/>
    <property type="match status" value="1"/>
</dbReference>
<protein>
    <submittedName>
        <fullName evidence="4">ABC-F family ATP-binding cassette domain-containing protein</fullName>
    </submittedName>
</protein>
<dbReference type="InterPro" id="IPR027417">
    <property type="entry name" value="P-loop_NTPase"/>
</dbReference>
<dbReference type="GO" id="GO:0005524">
    <property type="term" value="F:ATP binding"/>
    <property type="evidence" value="ECO:0007669"/>
    <property type="project" value="UniProtKB-KW"/>
</dbReference>